<evidence type="ECO:0000259" key="4">
    <source>
        <dbReference type="PROSITE" id="PS50949"/>
    </source>
</evidence>
<keyword evidence="3" id="KW-0804">Transcription</keyword>
<protein>
    <submittedName>
        <fullName evidence="5">GntR family transcriptional regulator</fullName>
    </submittedName>
</protein>
<comment type="caution">
    <text evidence="5">The sequence shown here is derived from an EMBL/GenBank/DDBJ whole genome shotgun (WGS) entry which is preliminary data.</text>
</comment>
<keyword evidence="1" id="KW-0805">Transcription regulation</keyword>
<keyword evidence="6" id="KW-1185">Reference proteome</keyword>
<evidence type="ECO:0000256" key="2">
    <source>
        <dbReference type="ARBA" id="ARBA00023125"/>
    </source>
</evidence>
<dbReference type="InterPro" id="IPR036388">
    <property type="entry name" value="WH-like_DNA-bd_sf"/>
</dbReference>
<proteinExistence type="predicted"/>
<reference evidence="5 6" key="1">
    <citation type="submission" date="2014-03" db="EMBL/GenBank/DDBJ databases">
        <title>Genomics of Bifidobacteria.</title>
        <authorList>
            <person name="Ventura M."/>
            <person name="Milani C."/>
            <person name="Lugli G.A."/>
        </authorList>
    </citation>
    <scope>NUCLEOTIDE SEQUENCE [LARGE SCALE GENOMIC DNA]</scope>
    <source>
        <strain evidence="5 6">LMG 11597</strain>
    </source>
</reference>
<evidence type="ECO:0000256" key="1">
    <source>
        <dbReference type="ARBA" id="ARBA00023015"/>
    </source>
</evidence>
<evidence type="ECO:0000313" key="6">
    <source>
        <dbReference type="Proteomes" id="UP000029055"/>
    </source>
</evidence>
<dbReference type="CDD" id="cd07377">
    <property type="entry name" value="WHTH_GntR"/>
    <property type="match status" value="1"/>
</dbReference>
<dbReference type="SUPFAM" id="SSF46785">
    <property type="entry name" value="Winged helix' DNA-binding domain"/>
    <property type="match status" value="1"/>
</dbReference>
<dbReference type="OrthoDB" id="162505at2"/>
<dbReference type="PROSITE" id="PS50949">
    <property type="entry name" value="HTH_GNTR"/>
    <property type="match status" value="1"/>
</dbReference>
<dbReference type="GO" id="GO:0003677">
    <property type="term" value="F:DNA binding"/>
    <property type="evidence" value="ECO:0007669"/>
    <property type="project" value="UniProtKB-KW"/>
</dbReference>
<dbReference type="InterPro" id="IPR000524">
    <property type="entry name" value="Tscrpt_reg_HTH_GntR"/>
</dbReference>
<dbReference type="Proteomes" id="UP000029055">
    <property type="component" value="Unassembled WGS sequence"/>
</dbReference>
<dbReference type="InterPro" id="IPR036390">
    <property type="entry name" value="WH_DNA-bd_sf"/>
</dbReference>
<dbReference type="AlphaFoldDB" id="A0A087E201"/>
<gene>
    <name evidence="5" type="ORF">BISU_1816</name>
</gene>
<organism evidence="5 6">
    <name type="scientific">Bifidobacterium subtile</name>
    <dbReference type="NCBI Taxonomy" id="77635"/>
    <lineage>
        <taxon>Bacteria</taxon>
        <taxon>Bacillati</taxon>
        <taxon>Actinomycetota</taxon>
        <taxon>Actinomycetes</taxon>
        <taxon>Bifidobacteriales</taxon>
        <taxon>Bifidobacteriaceae</taxon>
        <taxon>Bifidobacterium</taxon>
    </lineage>
</organism>
<evidence type="ECO:0000313" key="5">
    <source>
        <dbReference type="EMBL" id="KFJ01802.1"/>
    </source>
</evidence>
<name>A0A087E201_9BIFI</name>
<keyword evidence="2" id="KW-0238">DNA-binding</keyword>
<dbReference type="PANTHER" id="PTHR38445:SF10">
    <property type="entry name" value="GNTR-FAMILY TRANSCRIPTIONAL REGULATOR"/>
    <property type="match status" value="1"/>
</dbReference>
<evidence type="ECO:0000256" key="3">
    <source>
        <dbReference type="ARBA" id="ARBA00023163"/>
    </source>
</evidence>
<feature type="domain" description="HTH gntR-type" evidence="4">
    <location>
        <begin position="9"/>
        <end position="77"/>
    </location>
</feature>
<dbReference type="EMBL" id="JGZR01000009">
    <property type="protein sequence ID" value="KFJ01802.1"/>
    <property type="molecule type" value="Genomic_DNA"/>
</dbReference>
<dbReference type="Pfam" id="PF00392">
    <property type="entry name" value="GntR"/>
    <property type="match status" value="1"/>
</dbReference>
<accession>A0A087E201</accession>
<dbReference type="RefSeq" id="WP_024464549.1">
    <property type="nucleotide sequence ID" value="NZ_CP062939.1"/>
</dbReference>
<dbReference type="PANTHER" id="PTHR38445">
    <property type="entry name" value="HTH-TYPE TRANSCRIPTIONAL REPRESSOR YTRA"/>
    <property type="match status" value="1"/>
</dbReference>
<dbReference type="STRING" id="77635.BISU_1816"/>
<dbReference type="Gene3D" id="1.10.10.10">
    <property type="entry name" value="Winged helix-like DNA-binding domain superfamily/Winged helix DNA-binding domain"/>
    <property type="match status" value="1"/>
</dbReference>
<dbReference type="SMART" id="SM00345">
    <property type="entry name" value="HTH_GNTR"/>
    <property type="match status" value="1"/>
</dbReference>
<dbReference type="eggNOG" id="COG1725">
    <property type="taxonomic scope" value="Bacteria"/>
</dbReference>
<sequence>MHEFSQSSEPIFLAVARFIANGILSGAYPAGSKVPSTTELSGFFKINPITAGRALNELAERGVLEKHRGIGTFVTADAVELLRRERIEGLSAAYVDPLIEEIRLLDIPIDDIVATIRQRDADMRSNKNPAAVINTAQPDNAQLSRPSYPSERD</sequence>
<dbReference type="GO" id="GO:0003700">
    <property type="term" value="F:DNA-binding transcription factor activity"/>
    <property type="evidence" value="ECO:0007669"/>
    <property type="project" value="InterPro"/>
</dbReference>